<dbReference type="RefSeq" id="WP_162444720.1">
    <property type="nucleotide sequence ID" value="NZ_CP048222.1"/>
</dbReference>
<sequence length="98" mass="11576">MEKYTKIEEIEENYETDELVDGQNDFLKRFLPKLTNDALVDLAMRIINTDPQNYLTVNFGGEEMSLPGYIWLPAIYKAIQSYKNRRRKTIISELQKEL</sequence>
<dbReference type="Proteomes" id="UP000480178">
    <property type="component" value="Chromosome"/>
</dbReference>
<organism evidence="1 2">
    <name type="scientific">Rhodocytophaga rosea</name>
    <dbReference type="NCBI Taxonomy" id="2704465"/>
    <lineage>
        <taxon>Bacteria</taxon>
        <taxon>Pseudomonadati</taxon>
        <taxon>Bacteroidota</taxon>
        <taxon>Cytophagia</taxon>
        <taxon>Cytophagales</taxon>
        <taxon>Rhodocytophagaceae</taxon>
        <taxon>Rhodocytophaga</taxon>
    </lineage>
</organism>
<dbReference type="EMBL" id="CP048222">
    <property type="protein sequence ID" value="QHT68715.1"/>
    <property type="molecule type" value="Genomic_DNA"/>
</dbReference>
<dbReference type="AlphaFoldDB" id="A0A6C0GL27"/>
<protein>
    <submittedName>
        <fullName evidence="1">Uncharacterized protein</fullName>
    </submittedName>
</protein>
<keyword evidence="2" id="KW-1185">Reference proteome</keyword>
<evidence type="ECO:0000313" key="1">
    <source>
        <dbReference type="EMBL" id="QHT68715.1"/>
    </source>
</evidence>
<reference evidence="1 2" key="1">
    <citation type="submission" date="2020-01" db="EMBL/GenBank/DDBJ databases">
        <authorList>
            <person name="Kim M.K."/>
        </authorList>
    </citation>
    <scope>NUCLEOTIDE SEQUENCE [LARGE SCALE GENOMIC DNA]</scope>
    <source>
        <strain evidence="1 2">172606-1</strain>
    </source>
</reference>
<name>A0A6C0GL27_9BACT</name>
<dbReference type="KEGG" id="rhoz:GXP67_19730"/>
<gene>
    <name evidence="1" type="ORF">GXP67_19730</name>
</gene>
<accession>A0A6C0GL27</accession>
<proteinExistence type="predicted"/>
<evidence type="ECO:0000313" key="2">
    <source>
        <dbReference type="Proteomes" id="UP000480178"/>
    </source>
</evidence>